<protein>
    <submittedName>
        <fullName evidence="1">Uncharacterized protein</fullName>
    </submittedName>
</protein>
<accession>A0AAQ3AUG1</accession>
<reference evidence="1" key="1">
    <citation type="submission" date="2023-02" db="EMBL/GenBank/DDBJ databases">
        <title>Complete genome sequence of Lactobacillus ruminis CACC888 isolated from Pig feces.</title>
        <authorList>
            <person name="Park S."/>
            <person name="Park M.A."/>
            <person name="Kim D.-H."/>
            <person name="Kim Y."/>
        </authorList>
    </citation>
    <scope>NUCLEOTIDE SEQUENCE</scope>
    <source>
        <strain evidence="1">CACC888</strain>
    </source>
</reference>
<dbReference type="RefSeq" id="WP_170090393.1">
    <property type="nucleotide sequence ID" value="NZ_CP117692.1"/>
</dbReference>
<dbReference type="Proteomes" id="UP001222683">
    <property type="component" value="Chromosome"/>
</dbReference>
<dbReference type="EMBL" id="CP117692">
    <property type="protein sequence ID" value="WDC82949.1"/>
    <property type="molecule type" value="Genomic_DNA"/>
</dbReference>
<name>A0AAQ3AUG1_9LACO</name>
<dbReference type="AlphaFoldDB" id="A0AAQ3AUG1"/>
<gene>
    <name evidence="1" type="ORF">PSR59_04910</name>
</gene>
<evidence type="ECO:0000313" key="1">
    <source>
        <dbReference type="EMBL" id="WDC82949.1"/>
    </source>
</evidence>
<proteinExistence type="predicted"/>
<evidence type="ECO:0000313" key="2">
    <source>
        <dbReference type="Proteomes" id="UP001222683"/>
    </source>
</evidence>
<sequence length="57" mass="6294">MISASAVTTRHELIMSLVASLSLIMQGVKPNAHDPVRKLWTTEGDKNPGLNFSRAFR</sequence>
<organism evidence="1 2">
    <name type="scientific">Ligilactobacillus ruminis</name>
    <dbReference type="NCBI Taxonomy" id="1623"/>
    <lineage>
        <taxon>Bacteria</taxon>
        <taxon>Bacillati</taxon>
        <taxon>Bacillota</taxon>
        <taxon>Bacilli</taxon>
        <taxon>Lactobacillales</taxon>
        <taxon>Lactobacillaceae</taxon>
        <taxon>Ligilactobacillus</taxon>
    </lineage>
</organism>